<organism evidence="7 8">
    <name type="scientific">Synechocystis salina LEGE 00031</name>
    <dbReference type="NCBI Taxonomy" id="1828736"/>
    <lineage>
        <taxon>Bacteria</taxon>
        <taxon>Bacillati</taxon>
        <taxon>Cyanobacteriota</taxon>
        <taxon>Cyanophyceae</taxon>
        <taxon>Synechococcales</taxon>
        <taxon>Merismopediaceae</taxon>
        <taxon>Synechocystis</taxon>
    </lineage>
</organism>
<dbReference type="EMBL" id="JADEVV010000025">
    <property type="protein sequence ID" value="MBE9254183.1"/>
    <property type="molecule type" value="Genomic_DNA"/>
</dbReference>
<dbReference type="InterPro" id="IPR003339">
    <property type="entry name" value="ABC/ECF_trnsptr_transmembrane"/>
</dbReference>
<feature type="transmembrane region" description="Helical" evidence="6">
    <location>
        <begin position="107"/>
        <end position="129"/>
    </location>
</feature>
<keyword evidence="4 6" id="KW-1133">Transmembrane helix</keyword>
<reference evidence="7 8" key="1">
    <citation type="submission" date="2020-10" db="EMBL/GenBank/DDBJ databases">
        <authorList>
            <person name="Castelo-Branco R."/>
            <person name="Eusebio N."/>
            <person name="Adriana R."/>
            <person name="Vieira A."/>
            <person name="Brugerolle De Fraissinette N."/>
            <person name="Rezende De Castro R."/>
            <person name="Schneider M.P."/>
            <person name="Vasconcelos V."/>
            <person name="Leao P.N."/>
        </authorList>
    </citation>
    <scope>NUCLEOTIDE SEQUENCE [LARGE SCALE GENOMIC DNA]</scope>
    <source>
        <strain evidence="7 8">LEGE 00031</strain>
    </source>
</reference>
<dbReference type="PANTHER" id="PTHR34857">
    <property type="entry name" value="SLL0384 PROTEIN"/>
    <property type="match status" value="1"/>
</dbReference>
<name>A0ABR9VUP7_9SYNC</name>
<dbReference type="InterPro" id="IPR012809">
    <property type="entry name" value="ECF_CbiQ"/>
</dbReference>
<evidence type="ECO:0000256" key="2">
    <source>
        <dbReference type="ARBA" id="ARBA00022475"/>
    </source>
</evidence>
<evidence type="ECO:0000256" key="6">
    <source>
        <dbReference type="SAM" id="Phobius"/>
    </source>
</evidence>
<sequence>MGLIGLETYVPGRSPMHRWEPRQKLVSLMALMFALAMVQRVWLVIPMVTVTALLYRLSALPLSFLRQRCSYPGLFILAVVILLPFTSGETVLGQWGWISVRGEGLTAMVLIAGRFFSILTLGFIIFGTTPFLTMVRCLRRLGLPPLMADMALLAYRYLYDIAHTLGTMKQAMQLRGLGQRPAKRRSIAHWAMLLGNLLLRSYEQSQRVYQAMILRGYGQTTSLGGTVTTTEQCSRGWGLTVTVLAIAVGFVVAEVSL</sequence>
<dbReference type="InterPro" id="IPR051611">
    <property type="entry name" value="ECF_transporter_component"/>
</dbReference>
<keyword evidence="8" id="KW-1185">Reference proteome</keyword>
<evidence type="ECO:0000256" key="1">
    <source>
        <dbReference type="ARBA" id="ARBA00004651"/>
    </source>
</evidence>
<evidence type="ECO:0000256" key="5">
    <source>
        <dbReference type="ARBA" id="ARBA00023136"/>
    </source>
</evidence>
<comment type="caution">
    <text evidence="7">The sequence shown here is derived from an EMBL/GenBank/DDBJ whole genome shotgun (WGS) entry which is preliminary data.</text>
</comment>
<dbReference type="Pfam" id="PF02361">
    <property type="entry name" value="CbiQ"/>
    <property type="match status" value="1"/>
</dbReference>
<keyword evidence="5 6" id="KW-0472">Membrane</keyword>
<dbReference type="NCBIfam" id="TIGR02454">
    <property type="entry name" value="ECF_T_CbiQ"/>
    <property type="match status" value="1"/>
</dbReference>
<feature type="transmembrane region" description="Helical" evidence="6">
    <location>
        <begin position="25"/>
        <end position="57"/>
    </location>
</feature>
<dbReference type="PANTHER" id="PTHR34857:SF2">
    <property type="entry name" value="SLL0384 PROTEIN"/>
    <property type="match status" value="1"/>
</dbReference>
<gene>
    <name evidence="7" type="primary">cbiQ</name>
    <name evidence="7" type="ORF">IQ217_10085</name>
</gene>
<dbReference type="CDD" id="cd16914">
    <property type="entry name" value="EcfT"/>
    <property type="match status" value="1"/>
</dbReference>
<feature type="transmembrane region" description="Helical" evidence="6">
    <location>
        <begin position="69"/>
        <end position="87"/>
    </location>
</feature>
<evidence type="ECO:0000313" key="8">
    <source>
        <dbReference type="Proteomes" id="UP000658720"/>
    </source>
</evidence>
<proteinExistence type="predicted"/>
<evidence type="ECO:0000313" key="7">
    <source>
        <dbReference type="EMBL" id="MBE9254183.1"/>
    </source>
</evidence>
<accession>A0ABR9VUP7</accession>
<protein>
    <submittedName>
        <fullName evidence="7">Cobalt ECF transporter T component CbiQ</fullName>
    </submittedName>
</protein>
<feature type="transmembrane region" description="Helical" evidence="6">
    <location>
        <begin position="236"/>
        <end position="255"/>
    </location>
</feature>
<evidence type="ECO:0000256" key="4">
    <source>
        <dbReference type="ARBA" id="ARBA00022989"/>
    </source>
</evidence>
<keyword evidence="3 6" id="KW-0812">Transmembrane</keyword>
<comment type="subcellular location">
    <subcellularLocation>
        <location evidence="1">Cell membrane</location>
        <topology evidence="1">Multi-pass membrane protein</topology>
    </subcellularLocation>
</comment>
<evidence type="ECO:0000256" key="3">
    <source>
        <dbReference type="ARBA" id="ARBA00022692"/>
    </source>
</evidence>
<dbReference type="Proteomes" id="UP000658720">
    <property type="component" value="Unassembled WGS sequence"/>
</dbReference>
<keyword evidence="2" id="KW-1003">Cell membrane</keyword>
<dbReference type="RefSeq" id="WP_194019839.1">
    <property type="nucleotide sequence ID" value="NZ_JADEVV010000025.1"/>
</dbReference>